<accession>A0A346NTF6</accession>
<proteinExistence type="predicted"/>
<feature type="transmembrane region" description="Helical" evidence="5">
    <location>
        <begin position="367"/>
        <end position="385"/>
    </location>
</feature>
<dbReference type="PANTHER" id="PTHR43424:SF1">
    <property type="entry name" value="LOCUS PUTATIVE PROTEIN 1-RELATED"/>
    <property type="match status" value="1"/>
</dbReference>
<evidence type="ECO:0000256" key="3">
    <source>
        <dbReference type="ARBA" id="ARBA00022989"/>
    </source>
</evidence>
<feature type="transmembrane region" description="Helical" evidence="5">
    <location>
        <begin position="12"/>
        <end position="37"/>
    </location>
</feature>
<feature type="transmembrane region" description="Helical" evidence="5">
    <location>
        <begin position="391"/>
        <end position="409"/>
    </location>
</feature>
<feature type="transmembrane region" description="Helical" evidence="5">
    <location>
        <begin position="334"/>
        <end position="355"/>
    </location>
</feature>
<feature type="transmembrane region" description="Helical" evidence="5">
    <location>
        <begin position="117"/>
        <end position="137"/>
    </location>
</feature>
<comment type="subcellular location">
    <subcellularLocation>
        <location evidence="1">Membrane</location>
        <topology evidence="1">Multi-pass membrane protein</topology>
    </subcellularLocation>
</comment>
<protein>
    <submittedName>
        <fullName evidence="6">Flippase</fullName>
    </submittedName>
</protein>
<dbReference type="PANTHER" id="PTHR43424">
    <property type="entry name" value="LOCUS PUTATIVE PROTEIN 1-RELATED"/>
    <property type="match status" value="1"/>
</dbReference>
<dbReference type="AlphaFoldDB" id="A0A346NTF6"/>
<dbReference type="Pfam" id="PF01943">
    <property type="entry name" value="Polysacc_synt"/>
    <property type="match status" value="1"/>
</dbReference>
<feature type="transmembrane region" description="Helical" evidence="5">
    <location>
        <begin position="49"/>
        <end position="71"/>
    </location>
</feature>
<feature type="transmembrane region" description="Helical" evidence="5">
    <location>
        <begin position="295"/>
        <end position="314"/>
    </location>
</feature>
<feature type="transmembrane region" description="Helical" evidence="5">
    <location>
        <begin position="149"/>
        <end position="169"/>
    </location>
</feature>
<dbReference type="CDD" id="cd13128">
    <property type="entry name" value="MATE_Wzx_like"/>
    <property type="match status" value="1"/>
</dbReference>
<feature type="transmembrane region" description="Helical" evidence="5">
    <location>
        <begin position="216"/>
        <end position="236"/>
    </location>
</feature>
<name>A0A346NTF6_KLEAE</name>
<feature type="transmembrane region" description="Helical" evidence="5">
    <location>
        <begin position="175"/>
        <end position="196"/>
    </location>
</feature>
<dbReference type="InterPro" id="IPR002797">
    <property type="entry name" value="Polysacc_synth"/>
</dbReference>
<organism evidence="6">
    <name type="scientific">Klebsiella aerogenes</name>
    <name type="common">Enterobacter aerogenes</name>
    <dbReference type="NCBI Taxonomy" id="548"/>
    <lineage>
        <taxon>Bacteria</taxon>
        <taxon>Pseudomonadati</taxon>
        <taxon>Pseudomonadota</taxon>
        <taxon>Gammaproteobacteria</taxon>
        <taxon>Enterobacterales</taxon>
        <taxon>Enterobacteriaceae</taxon>
        <taxon>Klebsiella/Raoultella group</taxon>
        <taxon>Klebsiella</taxon>
    </lineage>
</organism>
<keyword evidence="2 5" id="KW-0812">Transmembrane</keyword>
<sequence>MSKISYIFKERSIANIIWLMSDSILRLGMGFIINVWLARYLGPAQFGSFNYAFAMISIYSAVASLGMNGVVVRELVKGDIDNITIMGTSFVLQVIGSLSASVLVIFTVMALRPGESMLMLSVICMLPSVIFRSSDIIKYWFESTVSSKYTVISQNTAFFISAFLKILIISCGGSYYLIAITVSIEAFLASVMLFFFYRKKNKQFQWRFDYTEAKRLLNISWPLVLSGVALMLYMRIDQIMIGNIIGDAAVGIYSVAVKMVEVWYFIPVAIVSSLFPKIIKVREQSIESYDKRLQFLYDLLVIIGVTLALSITFVSDYIISLLYDHHYFAASKIIKLYAWVSIFYFLSSASGRWYINEGLQKYALTRNLAGLAIGIILNYIFIPKYGAEGSVYATLIAFGCAGYFFDALSTRTRYAFIQKTKSLWLPGNIRRLIRYYKGK</sequence>
<keyword evidence="4 5" id="KW-0472">Membrane</keyword>
<feature type="transmembrane region" description="Helical" evidence="5">
    <location>
        <begin position="248"/>
        <end position="275"/>
    </location>
</feature>
<dbReference type="EMBL" id="MF687363">
    <property type="protein sequence ID" value="AXR70549.1"/>
    <property type="molecule type" value="Genomic_DNA"/>
</dbReference>
<evidence type="ECO:0000256" key="4">
    <source>
        <dbReference type="ARBA" id="ARBA00023136"/>
    </source>
</evidence>
<dbReference type="GO" id="GO:0016020">
    <property type="term" value="C:membrane"/>
    <property type="evidence" value="ECO:0007669"/>
    <property type="project" value="UniProtKB-SubCell"/>
</dbReference>
<evidence type="ECO:0000256" key="1">
    <source>
        <dbReference type="ARBA" id="ARBA00004141"/>
    </source>
</evidence>
<evidence type="ECO:0000256" key="5">
    <source>
        <dbReference type="SAM" id="Phobius"/>
    </source>
</evidence>
<evidence type="ECO:0000256" key="2">
    <source>
        <dbReference type="ARBA" id="ARBA00022692"/>
    </source>
</evidence>
<feature type="transmembrane region" description="Helical" evidence="5">
    <location>
        <begin position="83"/>
        <end position="111"/>
    </location>
</feature>
<dbReference type="RefSeq" id="WP_045389172.1">
    <property type="nucleotide sequence ID" value="NZ_CP139379.1"/>
</dbReference>
<dbReference type="InterPro" id="IPR052556">
    <property type="entry name" value="PolySynth_Transporter"/>
</dbReference>
<evidence type="ECO:0000313" key="6">
    <source>
        <dbReference type="EMBL" id="AXR70549.1"/>
    </source>
</evidence>
<keyword evidence="3 5" id="KW-1133">Transmembrane helix</keyword>
<gene>
    <name evidence="6" type="primary">wzx</name>
</gene>
<reference evidence="6" key="1">
    <citation type="journal article" date="2018" name="Front. Microbiol.">
        <title>Establishment of a Molecular Serotyping Scheme and a Multiplexed Luminex-Based Array for Enterobacter aerogenes.</title>
        <authorList>
            <person name="Guo X."/>
            <person name="Wang M."/>
            <person name="Wang L."/>
            <person name="Wang Y."/>
            <person name="Chen T."/>
            <person name="Wu P."/>
            <person name="Chen M."/>
            <person name="Liu B."/>
            <person name="Feng L."/>
        </authorList>
    </citation>
    <scope>NUCLEOTIDE SEQUENCE</scope>
    <source>
        <strain evidence="6">33850</strain>
    </source>
</reference>